<organism evidence="1 2">
    <name type="scientific">Lentinula lateritia</name>
    <dbReference type="NCBI Taxonomy" id="40482"/>
    <lineage>
        <taxon>Eukaryota</taxon>
        <taxon>Fungi</taxon>
        <taxon>Dikarya</taxon>
        <taxon>Basidiomycota</taxon>
        <taxon>Agaricomycotina</taxon>
        <taxon>Agaricomycetes</taxon>
        <taxon>Agaricomycetidae</taxon>
        <taxon>Agaricales</taxon>
        <taxon>Marasmiineae</taxon>
        <taxon>Omphalotaceae</taxon>
        <taxon>Lentinula</taxon>
    </lineage>
</organism>
<proteinExistence type="predicted"/>
<reference evidence="1" key="1">
    <citation type="submission" date="2022-08" db="EMBL/GenBank/DDBJ databases">
        <authorList>
            <consortium name="DOE Joint Genome Institute"/>
            <person name="Min B."/>
            <person name="Riley R."/>
            <person name="Sierra-Patev S."/>
            <person name="Naranjo-Ortiz M."/>
            <person name="Looney B."/>
            <person name="Konkel Z."/>
            <person name="Slot J.C."/>
            <person name="Sakamoto Y."/>
            <person name="Steenwyk J.L."/>
            <person name="Rokas A."/>
            <person name="Carro J."/>
            <person name="Camarero S."/>
            <person name="Ferreira P."/>
            <person name="Molpeceres G."/>
            <person name="Ruiz-Duenas F.J."/>
            <person name="Serrano A."/>
            <person name="Henrissat B."/>
            <person name="Drula E."/>
            <person name="Hughes K.W."/>
            <person name="Mata J.L."/>
            <person name="Ishikawa N.K."/>
            <person name="Vargas-Isla R."/>
            <person name="Ushijima S."/>
            <person name="Smith C.A."/>
            <person name="Ahrendt S."/>
            <person name="Andreopoulos W."/>
            <person name="He G."/>
            <person name="Labutti K."/>
            <person name="Lipzen A."/>
            <person name="Ng V."/>
            <person name="Sandor L."/>
            <person name="Barry K."/>
            <person name="Martinez A.T."/>
            <person name="Xiao Y."/>
            <person name="Gibbons J.G."/>
            <person name="Terashima K."/>
            <person name="Hibbett D.S."/>
            <person name="Grigoriev I.V."/>
        </authorList>
    </citation>
    <scope>NUCLEOTIDE SEQUENCE</scope>
    <source>
        <strain evidence="1">Sp2 HRB7682 ss15</strain>
    </source>
</reference>
<evidence type="ECO:0000313" key="2">
    <source>
        <dbReference type="Proteomes" id="UP001150238"/>
    </source>
</evidence>
<reference evidence="1" key="2">
    <citation type="journal article" date="2023" name="Proc. Natl. Acad. Sci. U.S.A.">
        <title>A global phylogenomic analysis of the shiitake genus Lentinula.</title>
        <authorList>
            <person name="Sierra-Patev S."/>
            <person name="Min B."/>
            <person name="Naranjo-Ortiz M."/>
            <person name="Looney B."/>
            <person name="Konkel Z."/>
            <person name="Slot J.C."/>
            <person name="Sakamoto Y."/>
            <person name="Steenwyk J.L."/>
            <person name="Rokas A."/>
            <person name="Carro J."/>
            <person name="Camarero S."/>
            <person name="Ferreira P."/>
            <person name="Molpeceres G."/>
            <person name="Ruiz-Duenas F.J."/>
            <person name="Serrano A."/>
            <person name="Henrissat B."/>
            <person name="Drula E."/>
            <person name="Hughes K.W."/>
            <person name="Mata J.L."/>
            <person name="Ishikawa N.K."/>
            <person name="Vargas-Isla R."/>
            <person name="Ushijima S."/>
            <person name="Smith C.A."/>
            <person name="Donoghue J."/>
            <person name="Ahrendt S."/>
            <person name="Andreopoulos W."/>
            <person name="He G."/>
            <person name="LaButti K."/>
            <person name="Lipzen A."/>
            <person name="Ng V."/>
            <person name="Riley R."/>
            <person name="Sandor L."/>
            <person name="Barry K."/>
            <person name="Martinez A.T."/>
            <person name="Xiao Y."/>
            <person name="Gibbons J.G."/>
            <person name="Terashima K."/>
            <person name="Grigoriev I.V."/>
            <person name="Hibbett D."/>
        </authorList>
    </citation>
    <scope>NUCLEOTIDE SEQUENCE</scope>
    <source>
        <strain evidence="1">Sp2 HRB7682 ss15</strain>
    </source>
</reference>
<feature type="non-terminal residue" evidence="1">
    <location>
        <position position="1"/>
    </location>
</feature>
<feature type="non-terminal residue" evidence="1">
    <location>
        <position position="105"/>
    </location>
</feature>
<comment type="caution">
    <text evidence="1">The sequence shown here is derived from an EMBL/GenBank/DDBJ whole genome shotgun (WGS) entry which is preliminary data.</text>
</comment>
<dbReference type="AlphaFoldDB" id="A0A9W9B3T6"/>
<gene>
    <name evidence="1" type="ORF">C8J55DRAFT_395006</name>
</gene>
<dbReference type="Proteomes" id="UP001150238">
    <property type="component" value="Unassembled WGS sequence"/>
</dbReference>
<sequence length="105" mass="11971">FARDGIKLETLENYIKDPIANGPKLRNTRLDKFAADVKSMKASAWNRALTYKFSEKAKEIVAACGDGRFGSAPIDWNKLFSDRLYTVYKEIIDARLLPQEDNEAR</sequence>
<dbReference type="EMBL" id="JANVFS010000001">
    <property type="protein sequence ID" value="KAJ4496241.1"/>
    <property type="molecule type" value="Genomic_DNA"/>
</dbReference>
<evidence type="ECO:0000313" key="1">
    <source>
        <dbReference type="EMBL" id="KAJ4496241.1"/>
    </source>
</evidence>
<name>A0A9W9B3T6_9AGAR</name>
<accession>A0A9W9B3T6</accession>
<protein>
    <submittedName>
        <fullName evidence="1">Uncharacterized protein</fullName>
    </submittedName>
</protein>